<gene>
    <name evidence="2" type="ORF">EDD77_12120</name>
</gene>
<dbReference type="OrthoDB" id="9781069at2"/>
<evidence type="ECO:0000313" key="2">
    <source>
        <dbReference type="EMBL" id="TCL54516.1"/>
    </source>
</evidence>
<dbReference type="Proteomes" id="UP000295184">
    <property type="component" value="Unassembled WGS sequence"/>
</dbReference>
<evidence type="ECO:0000256" key="1">
    <source>
        <dbReference type="SAM" id="Phobius"/>
    </source>
</evidence>
<organism evidence="2 3">
    <name type="scientific">Allofournierella massiliensis</name>
    <dbReference type="NCBI Taxonomy" id="1650663"/>
    <lineage>
        <taxon>Bacteria</taxon>
        <taxon>Bacillati</taxon>
        <taxon>Bacillota</taxon>
        <taxon>Clostridia</taxon>
        <taxon>Eubacteriales</taxon>
        <taxon>Oscillospiraceae</taxon>
        <taxon>Allofournierella</taxon>
    </lineage>
</organism>
<feature type="transmembrane region" description="Helical" evidence="1">
    <location>
        <begin position="127"/>
        <end position="156"/>
    </location>
</feature>
<keyword evidence="1" id="KW-0472">Membrane</keyword>
<feature type="transmembrane region" description="Helical" evidence="1">
    <location>
        <begin position="168"/>
        <end position="186"/>
    </location>
</feature>
<dbReference type="RefSeq" id="WP_058962675.1">
    <property type="nucleotide sequence ID" value="NZ_CABKVM010000011.1"/>
</dbReference>
<keyword evidence="1" id="KW-1133">Transmembrane helix</keyword>
<dbReference type="InterPro" id="IPR008875">
    <property type="entry name" value="TraX"/>
</dbReference>
<protein>
    <submittedName>
        <fullName evidence="2">TraX protein</fullName>
    </submittedName>
</protein>
<proteinExistence type="predicted"/>
<comment type="caution">
    <text evidence="2">The sequence shown here is derived from an EMBL/GenBank/DDBJ whole genome shotgun (WGS) entry which is preliminary data.</text>
</comment>
<feature type="transmembrane region" description="Helical" evidence="1">
    <location>
        <begin position="72"/>
        <end position="94"/>
    </location>
</feature>
<feature type="transmembrane region" description="Helical" evidence="1">
    <location>
        <begin position="230"/>
        <end position="250"/>
    </location>
</feature>
<dbReference type="STRING" id="1650663.GCA_001486665_00136"/>
<dbReference type="Pfam" id="PF05857">
    <property type="entry name" value="TraX"/>
    <property type="match status" value="1"/>
</dbReference>
<evidence type="ECO:0000313" key="3">
    <source>
        <dbReference type="Proteomes" id="UP000295184"/>
    </source>
</evidence>
<accession>A0A4R1QLK9</accession>
<feature type="transmembrane region" description="Helical" evidence="1">
    <location>
        <begin position="198"/>
        <end position="218"/>
    </location>
</feature>
<dbReference type="AlphaFoldDB" id="A0A4R1QLK9"/>
<reference evidence="2 3" key="1">
    <citation type="submission" date="2019-03" db="EMBL/GenBank/DDBJ databases">
        <title>Genomic Encyclopedia of Type Strains, Phase IV (KMG-IV): sequencing the most valuable type-strain genomes for metagenomic binning, comparative biology and taxonomic classification.</title>
        <authorList>
            <person name="Goeker M."/>
        </authorList>
    </citation>
    <scope>NUCLEOTIDE SEQUENCE [LARGE SCALE GENOMIC DNA]</scope>
    <source>
        <strain evidence="2 3">DSM 100451</strain>
    </source>
</reference>
<dbReference type="EMBL" id="SLUM01000021">
    <property type="protein sequence ID" value="TCL54516.1"/>
    <property type="molecule type" value="Genomic_DNA"/>
</dbReference>
<sequence length="252" mass="28340">MKPGVGIWPCLNRDAIKAIAMATMLLNHIANVLLSPQSPWFEPLVNIGYFTAVTMCYFLAEGYQYTRNRKAYALRLLIFAVIAQIPYQLALGFFQLNMLFTLLVCLGTAHVAHEMAIRPGERLGRNFAALLGLFFVSLFMDWGTMAPLFTFIFCSWRYGKFGLGGRRSGLALVFFGEAVIFFFQSLPANWTVQTALHTAASSLGILVAGAVILLFYNGKRAQHGRVFWKWFFYLFYPAHLAVLAAIKLLVLQ</sequence>
<keyword evidence="1" id="KW-0812">Transmembrane</keyword>
<feature type="transmembrane region" description="Helical" evidence="1">
    <location>
        <begin position="40"/>
        <end position="60"/>
    </location>
</feature>
<name>A0A4R1QLK9_9FIRM</name>